<organism evidence="1 3">
    <name type="scientific">Mucilaginibacter gotjawali</name>
    <dbReference type="NCBI Taxonomy" id="1550579"/>
    <lineage>
        <taxon>Bacteria</taxon>
        <taxon>Pseudomonadati</taxon>
        <taxon>Bacteroidota</taxon>
        <taxon>Sphingobacteriia</taxon>
        <taxon>Sphingobacteriales</taxon>
        <taxon>Sphingobacteriaceae</taxon>
        <taxon>Mucilaginibacter</taxon>
    </lineage>
</organism>
<reference evidence="1" key="1">
    <citation type="submission" date="2020-08" db="EMBL/GenBank/DDBJ databases">
        <title>Genomic Encyclopedia of Type Strains, Phase III (KMG-III): the genomes of soil and plant-associated and newly described type strains.</title>
        <authorList>
            <person name="Whitman W."/>
        </authorList>
    </citation>
    <scope>NUCLEOTIDE SEQUENCE [LARGE SCALE GENOMIC DNA]</scope>
    <source>
        <strain evidence="1">CECT 8628</strain>
    </source>
</reference>
<comment type="caution">
    <text evidence="1">The sequence shown here is derived from an EMBL/GenBank/DDBJ whole genome shotgun (WGS) entry which is preliminary data.</text>
</comment>
<evidence type="ECO:0000313" key="2">
    <source>
        <dbReference type="EMBL" id="MBB3059186.1"/>
    </source>
</evidence>
<accession>A0A839SEL3</accession>
<keyword evidence="3" id="KW-1185">Reference proteome</keyword>
<proteinExistence type="predicted"/>
<dbReference type="Proteomes" id="UP000539265">
    <property type="component" value="Unassembled WGS sequence"/>
</dbReference>
<sequence length="25" mass="2891">MKNLLVEHKKGKKPAYAIVHDIFNP</sequence>
<dbReference type="EMBL" id="JACHWX010000039">
    <property type="protein sequence ID" value="MBB3059186.1"/>
    <property type="molecule type" value="Genomic_DNA"/>
</dbReference>
<evidence type="ECO:0000313" key="1">
    <source>
        <dbReference type="EMBL" id="MBB3056236.1"/>
    </source>
</evidence>
<gene>
    <name evidence="1" type="ORF">FHS11_002658</name>
    <name evidence="2" type="ORF">FHS11_005652</name>
</gene>
<evidence type="ECO:0000313" key="3">
    <source>
        <dbReference type="Proteomes" id="UP000539265"/>
    </source>
</evidence>
<dbReference type="AlphaFoldDB" id="A0A839SEL3"/>
<name>A0A839SEL3_9SPHI</name>
<dbReference type="EMBL" id="JACHWX010000006">
    <property type="protein sequence ID" value="MBB3056236.1"/>
    <property type="molecule type" value="Genomic_DNA"/>
</dbReference>
<protein>
    <submittedName>
        <fullName evidence="1">Uncharacterized protein</fullName>
    </submittedName>
</protein>